<dbReference type="CDD" id="cd01838">
    <property type="entry name" value="Isoamyl_acetate_hydrolase_like"/>
    <property type="match status" value="1"/>
</dbReference>
<dbReference type="InterPro" id="IPR001087">
    <property type="entry name" value="GDSL"/>
</dbReference>
<dbReference type="Pfam" id="PF00657">
    <property type="entry name" value="Lipase_GDSL"/>
    <property type="match status" value="1"/>
</dbReference>
<dbReference type="InterPro" id="IPR036514">
    <property type="entry name" value="SGNH_hydro_sf"/>
</dbReference>
<comment type="caution">
    <text evidence="3">The sequence shown here is derived from an EMBL/GenBank/DDBJ whole genome shotgun (WGS) entry which is preliminary data.</text>
</comment>
<evidence type="ECO:0000313" key="3">
    <source>
        <dbReference type="EMBL" id="GAA0167824.1"/>
    </source>
</evidence>
<name>A0AAV3QUQ5_LITER</name>
<dbReference type="EMBL" id="BAABME010006242">
    <property type="protein sequence ID" value="GAA0167824.1"/>
    <property type="molecule type" value="Genomic_DNA"/>
</dbReference>
<dbReference type="FunFam" id="3.40.50.1110:FF:000002">
    <property type="entry name" value="isoamyl acetate-hydrolyzing esterase 1 homolog"/>
    <property type="match status" value="1"/>
</dbReference>
<protein>
    <submittedName>
        <fullName evidence="3">Esterase</fullName>
    </submittedName>
</protein>
<proteinExistence type="inferred from homology"/>
<dbReference type="PANTHER" id="PTHR14209:SF19">
    <property type="entry name" value="ISOAMYL ACETATE-HYDROLYZING ESTERASE 1 HOMOLOG"/>
    <property type="match status" value="1"/>
</dbReference>
<organism evidence="3 4">
    <name type="scientific">Lithospermum erythrorhizon</name>
    <name type="common">Purple gromwell</name>
    <name type="synonym">Lithospermum officinale var. erythrorhizon</name>
    <dbReference type="NCBI Taxonomy" id="34254"/>
    <lineage>
        <taxon>Eukaryota</taxon>
        <taxon>Viridiplantae</taxon>
        <taxon>Streptophyta</taxon>
        <taxon>Embryophyta</taxon>
        <taxon>Tracheophyta</taxon>
        <taxon>Spermatophyta</taxon>
        <taxon>Magnoliopsida</taxon>
        <taxon>eudicotyledons</taxon>
        <taxon>Gunneridae</taxon>
        <taxon>Pentapetalae</taxon>
        <taxon>asterids</taxon>
        <taxon>lamiids</taxon>
        <taxon>Boraginales</taxon>
        <taxon>Boraginaceae</taxon>
        <taxon>Boraginoideae</taxon>
        <taxon>Lithospermeae</taxon>
        <taxon>Lithospermum</taxon>
    </lineage>
</organism>
<evidence type="ECO:0000313" key="4">
    <source>
        <dbReference type="Proteomes" id="UP001454036"/>
    </source>
</evidence>
<comment type="similarity">
    <text evidence="1">Belongs to the 'GDSL' lipolytic enzyme family.</text>
</comment>
<dbReference type="InterPro" id="IPR045136">
    <property type="entry name" value="Iah1-like"/>
</dbReference>
<dbReference type="Gene3D" id="3.40.50.1110">
    <property type="entry name" value="SGNH hydrolase"/>
    <property type="match status" value="1"/>
</dbReference>
<evidence type="ECO:0000256" key="1">
    <source>
        <dbReference type="ARBA" id="ARBA00008668"/>
    </source>
</evidence>
<dbReference type="SUPFAM" id="SSF52266">
    <property type="entry name" value="SGNH hydrolase"/>
    <property type="match status" value="1"/>
</dbReference>
<keyword evidence="2" id="KW-0378">Hydrolase</keyword>
<dbReference type="AlphaFoldDB" id="A0AAV3QUQ5"/>
<evidence type="ECO:0000256" key="2">
    <source>
        <dbReference type="ARBA" id="ARBA00022801"/>
    </source>
</evidence>
<sequence>MRPTIYLFGDSITEQSFLQAAWGASLANLYCRRADVVLRGYGGYNTRWALRVLNKGKVFPPPQSSGGAPLAVTVFFGANDAALPDSFNAGVHVPLEEYKQNLRSIVAIFKERWPTTSVIFITPPPIDEAARLLDPDNKLGVVERTNKVAGQYAKACVAVAADCGIPSIDLWSKMQQSPGWQKAFLSDGLHLTPAGNTIVFEEVVRKFEEAGLKPEMLPLDLPLCNDLVPPNDALEVLDKFS</sequence>
<dbReference type="GO" id="GO:0016788">
    <property type="term" value="F:hydrolase activity, acting on ester bonds"/>
    <property type="evidence" value="ECO:0007669"/>
    <property type="project" value="InterPro"/>
</dbReference>
<dbReference type="PANTHER" id="PTHR14209">
    <property type="entry name" value="ISOAMYL ACETATE-HYDROLYZING ESTERASE 1"/>
    <property type="match status" value="1"/>
</dbReference>
<reference evidence="3 4" key="1">
    <citation type="submission" date="2024-01" db="EMBL/GenBank/DDBJ databases">
        <title>The complete chloroplast genome sequence of Lithospermum erythrorhizon: insights into the phylogenetic relationship among Boraginaceae species and the maternal lineages of purple gromwells.</title>
        <authorList>
            <person name="Okada T."/>
            <person name="Watanabe K."/>
        </authorList>
    </citation>
    <scope>NUCLEOTIDE SEQUENCE [LARGE SCALE GENOMIC DNA]</scope>
</reference>
<accession>A0AAV3QUQ5</accession>
<dbReference type="Proteomes" id="UP001454036">
    <property type="component" value="Unassembled WGS sequence"/>
</dbReference>
<keyword evidence="4" id="KW-1185">Reference proteome</keyword>
<gene>
    <name evidence="3" type="ORF">LIER_22671</name>
</gene>